<feature type="compositionally biased region" description="Basic residues" evidence="1">
    <location>
        <begin position="31"/>
        <end position="42"/>
    </location>
</feature>
<name>A0ABN9Q592_9DINO</name>
<evidence type="ECO:0008006" key="4">
    <source>
        <dbReference type="Google" id="ProtNLM"/>
    </source>
</evidence>
<gene>
    <name evidence="2" type="ORF">PCOR1329_LOCUS8050</name>
</gene>
<keyword evidence="3" id="KW-1185">Reference proteome</keyword>
<feature type="region of interest" description="Disordered" evidence="1">
    <location>
        <begin position="160"/>
        <end position="224"/>
    </location>
</feature>
<evidence type="ECO:0000256" key="1">
    <source>
        <dbReference type="SAM" id="MobiDB-lite"/>
    </source>
</evidence>
<protein>
    <recommendedName>
        <fullName evidence="4">Ribosome biogenesis protein NOP53</fullName>
    </recommendedName>
</protein>
<evidence type="ECO:0000313" key="2">
    <source>
        <dbReference type="EMBL" id="CAK0799688.1"/>
    </source>
</evidence>
<feature type="compositionally biased region" description="Low complexity" evidence="1">
    <location>
        <begin position="160"/>
        <end position="170"/>
    </location>
</feature>
<evidence type="ECO:0000313" key="3">
    <source>
        <dbReference type="Proteomes" id="UP001189429"/>
    </source>
</evidence>
<dbReference type="EMBL" id="CAUYUJ010002202">
    <property type="protein sequence ID" value="CAK0799688.1"/>
    <property type="molecule type" value="Genomic_DNA"/>
</dbReference>
<accession>A0ABN9Q592</accession>
<organism evidence="2 3">
    <name type="scientific">Prorocentrum cordatum</name>
    <dbReference type="NCBI Taxonomy" id="2364126"/>
    <lineage>
        <taxon>Eukaryota</taxon>
        <taxon>Sar</taxon>
        <taxon>Alveolata</taxon>
        <taxon>Dinophyceae</taxon>
        <taxon>Prorocentrales</taxon>
        <taxon>Prorocentraceae</taxon>
        <taxon>Prorocentrum</taxon>
    </lineage>
</organism>
<feature type="non-terminal residue" evidence="2">
    <location>
        <position position="1"/>
    </location>
</feature>
<feature type="region of interest" description="Disordered" evidence="1">
    <location>
        <begin position="1"/>
        <end position="55"/>
    </location>
</feature>
<proteinExistence type="predicted"/>
<sequence length="224" mass="23988">AVPGQPQALLGQAAADSEPGEQSSRTTQQLNRRKRQKLKKRMGLADPEAKPQRASLEDLRMLQSAFDAEGSLGGGAQAGFAGVGRLAADPAASSRLEQASVSADDTGDWDSDVEQDWIAQLDRLESQSEQSDLARDTGFNVVSEDVDEWEEDWAQQLDAAKAERAAANPRGEARPSRRRAPGAASDRLRPAAKAKPDAAPAQLTSEKKGKMLGFLAAMKEPVKQ</sequence>
<feature type="compositionally biased region" description="Low complexity" evidence="1">
    <location>
        <begin position="181"/>
        <end position="201"/>
    </location>
</feature>
<comment type="caution">
    <text evidence="2">The sequence shown here is derived from an EMBL/GenBank/DDBJ whole genome shotgun (WGS) entry which is preliminary data.</text>
</comment>
<feature type="compositionally biased region" description="Low complexity" evidence="1">
    <location>
        <begin position="1"/>
        <end position="15"/>
    </location>
</feature>
<dbReference type="Proteomes" id="UP001189429">
    <property type="component" value="Unassembled WGS sequence"/>
</dbReference>
<reference evidence="2" key="1">
    <citation type="submission" date="2023-10" db="EMBL/GenBank/DDBJ databases">
        <authorList>
            <person name="Chen Y."/>
            <person name="Shah S."/>
            <person name="Dougan E. K."/>
            <person name="Thang M."/>
            <person name="Chan C."/>
        </authorList>
    </citation>
    <scope>NUCLEOTIDE SEQUENCE [LARGE SCALE GENOMIC DNA]</scope>
</reference>